<dbReference type="PANTHER" id="PTHR31901:SF9">
    <property type="entry name" value="GH3 DOMAIN-CONTAINING PROTEIN"/>
    <property type="match status" value="1"/>
</dbReference>
<keyword evidence="10" id="KW-1185">Reference proteome</keyword>
<comment type="cofactor">
    <cofactor evidence="2">
        <name>Mg(2+)</name>
        <dbReference type="ChEBI" id="CHEBI:18420"/>
    </cofactor>
</comment>
<dbReference type="InterPro" id="IPR011761">
    <property type="entry name" value="ATP-grasp"/>
</dbReference>
<dbReference type="Pfam" id="PF18030">
    <property type="entry name" value="Rimk_N"/>
    <property type="match status" value="1"/>
</dbReference>
<sequence length="854" mass="94628">MHGWILHDNTEIHELKRVAEEAAKAKVCLELVYPKDIELLLDNDNTGTIYVKGIKKELPEFALAAFFNEVDYYNLAVLRQLDAMGVLCLNTAEVILKTGDKLITSQILIQQGLPVAKTALLRPGYDLKRIESEFGFPLIMKVLHGSKGKGVMLLQSFEELKNLVELYEAAGCQDEVLIQEYIATTKGKDLRVFIFGGKAIGCFMRQNSGDGFKSNISDGGHGNAYVMNEEIKALAEKVAGILDLNIGGIDLLFGTDGFIVGEANSLPGFQGLEAATGLNVAAIALRSIAAQLSERPATSWRMKKFLKASHTTPMPNLLLDLPSTVFPGIVRSMFELCPKVQELVLLEMINRCQNTEFGREHNFSAIASIEDFRKQVPISSWTDYEVYGDRLANGEQDLIFPGKAEYFINSSGTTSSKLKSVPESSIGAAAKKVVTNIRFAVFLRRGLTNRGHILALVNAASFGLTPGGIPMGSSSGVTRTQADPEVAKLDAYPAEILDIPNNQVVDYLIMRFALLHKDMMAVIGNNAGRLKVLADFAKKNAQELIDDIEAGTISRQLDIPKDIRRILEGKLAPNPERAAELKQIRVAENGDFLPKHYWPQLLIGMFWLSSTVGSYVEDVRNILNPDTLYLDAGYGASEVKINIPLKPGYAYGPIAPFTAFFEFLPLDGGLPLLAHEVKDGETYELIVTTYSGLYRYNINDLVKVYGFTGNTPNIEFVSKSSEVANICDEKIPGAVLYQYIREVAAELGLPLRQCQLYPDQQARRYVCYIEPEEAKMAFPAKEFLTNLENTLTKSLVVYSCSRGQNLLHAPALQIMKQGWQEYLYGQKLKPGMTIAQIKLPFIIKEQPSLTWYEE</sequence>
<dbReference type="Pfam" id="PF23571">
    <property type="entry name" value="GH3_M"/>
    <property type="match status" value="1"/>
</dbReference>
<dbReference type="PROSITE" id="PS50975">
    <property type="entry name" value="ATP_GRASP"/>
    <property type="match status" value="1"/>
</dbReference>
<dbReference type="Proteomes" id="UP000216752">
    <property type="component" value="Chromosome"/>
</dbReference>
<keyword evidence="5" id="KW-0648">Protein biosynthesis</keyword>
<keyword evidence="7" id="KW-0067">ATP-binding</keyword>
<dbReference type="SUPFAM" id="SSF56059">
    <property type="entry name" value="Glutathione synthetase ATP-binding domain-like"/>
    <property type="match status" value="1"/>
</dbReference>
<dbReference type="InterPro" id="IPR004666">
    <property type="entry name" value="Rp_bS6_RimK/Lys_biosynth_LsyX"/>
</dbReference>
<keyword evidence="3 9" id="KW-0436">Ligase</keyword>
<accession>A0ABZ3IP01</accession>
<evidence type="ECO:0000256" key="1">
    <source>
        <dbReference type="ARBA" id="ARBA00001936"/>
    </source>
</evidence>
<dbReference type="InterPro" id="IPR013815">
    <property type="entry name" value="ATP_grasp_subdomain_1"/>
</dbReference>
<dbReference type="Pfam" id="PF23572">
    <property type="entry name" value="GH3_C"/>
    <property type="match status" value="1"/>
</dbReference>
<dbReference type="Pfam" id="PF08443">
    <property type="entry name" value="RimK"/>
    <property type="match status" value="1"/>
</dbReference>
<gene>
    <name evidence="9" type="primary">gshB</name>
    <name evidence="9" type="ORF">SPSIL_036000</name>
</gene>
<dbReference type="Pfam" id="PF03321">
    <property type="entry name" value="GH3"/>
    <property type="match status" value="1"/>
</dbReference>
<dbReference type="Gene3D" id="3.30.1490.20">
    <property type="entry name" value="ATP-grasp fold, A domain"/>
    <property type="match status" value="1"/>
</dbReference>
<evidence type="ECO:0000256" key="7">
    <source>
        <dbReference type="PROSITE-ProRule" id="PRU00409"/>
    </source>
</evidence>
<evidence type="ECO:0000256" key="2">
    <source>
        <dbReference type="ARBA" id="ARBA00001946"/>
    </source>
</evidence>
<keyword evidence="6" id="KW-0464">Manganese</keyword>
<dbReference type="InterPro" id="IPR055377">
    <property type="entry name" value="GH3_M"/>
</dbReference>
<evidence type="ECO:0000256" key="6">
    <source>
        <dbReference type="ARBA" id="ARBA00023211"/>
    </source>
</evidence>
<comment type="cofactor">
    <cofactor evidence="1">
        <name>Mn(2+)</name>
        <dbReference type="ChEBI" id="CHEBI:29035"/>
    </cofactor>
</comment>
<evidence type="ECO:0000259" key="8">
    <source>
        <dbReference type="PROSITE" id="PS50975"/>
    </source>
</evidence>
<dbReference type="InterPro" id="IPR013651">
    <property type="entry name" value="ATP-grasp_RimK-type"/>
</dbReference>
<dbReference type="InterPro" id="IPR055378">
    <property type="entry name" value="GH3_C"/>
</dbReference>
<reference evidence="9" key="1">
    <citation type="submission" date="2024-05" db="EMBL/GenBank/DDBJ databases">
        <title>Isolation and characterization of Sporomusa carbonis sp. nov., a carboxydotrophic hydrogenogen in the genus of Sporomusa isolated from a charcoal burning pile.</title>
        <authorList>
            <person name="Boeer T."/>
            <person name="Rosenbaum F."/>
            <person name="Eysell L."/>
            <person name="Mueller V."/>
            <person name="Daniel R."/>
            <person name="Poehlein A."/>
        </authorList>
    </citation>
    <scope>NUCLEOTIDE SEQUENCE [LARGE SCALE GENOMIC DNA]</scope>
    <source>
        <strain evidence="9">DSM 10669</strain>
    </source>
</reference>
<feature type="domain" description="ATP-grasp" evidence="8">
    <location>
        <begin position="105"/>
        <end position="289"/>
    </location>
</feature>
<organism evidence="9 10">
    <name type="scientific">Sporomusa silvacetica DSM 10669</name>
    <dbReference type="NCBI Taxonomy" id="1123289"/>
    <lineage>
        <taxon>Bacteria</taxon>
        <taxon>Bacillati</taxon>
        <taxon>Bacillota</taxon>
        <taxon>Negativicutes</taxon>
        <taxon>Selenomonadales</taxon>
        <taxon>Sporomusaceae</taxon>
        <taxon>Sporomusa</taxon>
    </lineage>
</organism>
<evidence type="ECO:0000256" key="4">
    <source>
        <dbReference type="ARBA" id="ARBA00022842"/>
    </source>
</evidence>
<dbReference type="EC" id="6.3.2.3" evidence="9"/>
<keyword evidence="4" id="KW-0460">Magnesium</keyword>
<dbReference type="GO" id="GO:0004363">
    <property type="term" value="F:glutathione synthase activity"/>
    <property type="evidence" value="ECO:0007669"/>
    <property type="project" value="UniProtKB-EC"/>
</dbReference>
<dbReference type="RefSeq" id="WP_094607296.1">
    <property type="nucleotide sequence ID" value="NZ_CP155573.1"/>
</dbReference>
<evidence type="ECO:0000256" key="5">
    <source>
        <dbReference type="ARBA" id="ARBA00022917"/>
    </source>
</evidence>
<dbReference type="PANTHER" id="PTHR31901">
    <property type="entry name" value="GH3 DOMAIN-CONTAINING PROTEIN"/>
    <property type="match status" value="1"/>
</dbReference>
<dbReference type="InterPro" id="IPR041107">
    <property type="entry name" value="Rimk_N"/>
</dbReference>
<dbReference type="Gene3D" id="3.40.50.20">
    <property type="match status" value="1"/>
</dbReference>
<dbReference type="EMBL" id="CP155573">
    <property type="protein sequence ID" value="XFO67402.1"/>
    <property type="molecule type" value="Genomic_DNA"/>
</dbReference>
<evidence type="ECO:0000256" key="3">
    <source>
        <dbReference type="ARBA" id="ARBA00022598"/>
    </source>
</evidence>
<dbReference type="Gene3D" id="3.30.470.20">
    <property type="entry name" value="ATP-grasp fold, B domain"/>
    <property type="match status" value="1"/>
</dbReference>
<proteinExistence type="predicted"/>
<evidence type="ECO:0000313" key="10">
    <source>
        <dbReference type="Proteomes" id="UP000216752"/>
    </source>
</evidence>
<keyword evidence="7" id="KW-0547">Nucleotide-binding</keyword>
<evidence type="ECO:0000313" key="9">
    <source>
        <dbReference type="EMBL" id="XFO67402.1"/>
    </source>
</evidence>
<name>A0ABZ3IP01_9FIRM</name>
<dbReference type="InterPro" id="IPR004993">
    <property type="entry name" value="GH3"/>
</dbReference>
<protein>
    <submittedName>
        <fullName evidence="9">Glutathione synthetase</fullName>
        <ecNumber evidence="9">6.3.2.3</ecNumber>
    </submittedName>
</protein>
<dbReference type="NCBIfam" id="TIGR00768">
    <property type="entry name" value="rimK_fam"/>
    <property type="match status" value="1"/>
</dbReference>